<protein>
    <recommendedName>
        <fullName evidence="8">Lipid A biosynthesis acyltransferase</fullName>
    </recommendedName>
</protein>
<evidence type="ECO:0000256" key="1">
    <source>
        <dbReference type="ARBA" id="ARBA00004533"/>
    </source>
</evidence>
<evidence type="ECO:0000313" key="7">
    <source>
        <dbReference type="EMBL" id="HGZ12587.1"/>
    </source>
</evidence>
<keyword evidence="2" id="KW-1003">Cell membrane</keyword>
<accession>A0A7C5AMY8</accession>
<dbReference type="AlphaFoldDB" id="A0A7C5AMY8"/>
<gene>
    <name evidence="7" type="ORF">ENW48_10305</name>
</gene>
<dbReference type="GO" id="GO:0005886">
    <property type="term" value="C:plasma membrane"/>
    <property type="evidence" value="ECO:0007669"/>
    <property type="project" value="UniProtKB-SubCell"/>
</dbReference>
<comment type="subcellular location">
    <subcellularLocation>
        <location evidence="1">Cell inner membrane</location>
    </subcellularLocation>
</comment>
<reference evidence="7" key="1">
    <citation type="journal article" date="2020" name="mSystems">
        <title>Genome- and Community-Level Interaction Insights into Carbon Utilization and Element Cycling Functions of Hydrothermarchaeota in Hydrothermal Sediment.</title>
        <authorList>
            <person name="Zhou Z."/>
            <person name="Liu Y."/>
            <person name="Xu W."/>
            <person name="Pan J."/>
            <person name="Luo Z.H."/>
            <person name="Li M."/>
        </authorList>
    </citation>
    <scope>NUCLEOTIDE SEQUENCE [LARGE SCALE GENOMIC DNA]</scope>
    <source>
        <strain evidence="7">SpSt-853</strain>
    </source>
</reference>
<keyword evidence="3" id="KW-0997">Cell inner membrane</keyword>
<evidence type="ECO:0000256" key="4">
    <source>
        <dbReference type="ARBA" id="ARBA00022679"/>
    </source>
</evidence>
<evidence type="ECO:0008006" key="8">
    <source>
        <dbReference type="Google" id="ProtNLM"/>
    </source>
</evidence>
<dbReference type="PANTHER" id="PTHR30606">
    <property type="entry name" value="LIPID A BIOSYNTHESIS LAUROYL ACYLTRANSFERASE"/>
    <property type="match status" value="1"/>
</dbReference>
<evidence type="ECO:0000256" key="6">
    <source>
        <dbReference type="ARBA" id="ARBA00023315"/>
    </source>
</evidence>
<dbReference type="PANTHER" id="PTHR30606:SF10">
    <property type="entry name" value="PHOSPHATIDYLINOSITOL MANNOSIDE ACYLTRANSFERASE"/>
    <property type="match status" value="1"/>
</dbReference>
<organism evidence="7">
    <name type="scientific">Desulfobacca acetoxidans</name>
    <dbReference type="NCBI Taxonomy" id="60893"/>
    <lineage>
        <taxon>Bacteria</taxon>
        <taxon>Pseudomonadati</taxon>
        <taxon>Thermodesulfobacteriota</taxon>
        <taxon>Desulfobaccia</taxon>
        <taxon>Desulfobaccales</taxon>
        <taxon>Desulfobaccaceae</taxon>
        <taxon>Desulfobacca</taxon>
    </lineage>
</organism>
<dbReference type="EMBL" id="DTKJ01000071">
    <property type="protein sequence ID" value="HGZ12587.1"/>
    <property type="molecule type" value="Genomic_DNA"/>
</dbReference>
<dbReference type="CDD" id="cd07984">
    <property type="entry name" value="LPLAT_LABLAT-like"/>
    <property type="match status" value="1"/>
</dbReference>
<name>A0A7C5AMY8_9BACT</name>
<comment type="caution">
    <text evidence="7">The sequence shown here is derived from an EMBL/GenBank/DDBJ whole genome shotgun (WGS) entry which is preliminary data.</text>
</comment>
<dbReference type="GO" id="GO:0016746">
    <property type="term" value="F:acyltransferase activity"/>
    <property type="evidence" value="ECO:0007669"/>
    <property type="project" value="UniProtKB-KW"/>
</dbReference>
<evidence type="ECO:0000256" key="2">
    <source>
        <dbReference type="ARBA" id="ARBA00022475"/>
    </source>
</evidence>
<dbReference type="PIRSF" id="PIRSF026649">
    <property type="entry name" value="MsbB"/>
    <property type="match status" value="1"/>
</dbReference>
<dbReference type="InterPro" id="IPR004960">
    <property type="entry name" value="LipA_acyltrans"/>
</dbReference>
<proteinExistence type="predicted"/>
<evidence type="ECO:0000256" key="5">
    <source>
        <dbReference type="ARBA" id="ARBA00023136"/>
    </source>
</evidence>
<keyword evidence="4" id="KW-0808">Transferase</keyword>
<sequence>MTRLFELCWSGLADLWYRLDRRHREIVRRNLAFAYGEELSLETRDQIARGVFRHFVQFGWEMLVLLLAPLSYLKRRVVILGENHIVAALKQGRGVVCAAAHCGNWEYTVLGYGLKYRRVAVVARELDHPLARRLARYLRERGGNWMVNKQRGLKDILAHLRKNRVVGIVVDQNTADQEGVLVDFFGHPARTTPVTALLARRGVPVIPSLSRRLPDGRQLMVFFPPLPCGRTSDPQADIRRHLTLLNECIEAWVRLCPTQWLWLHRRWKNQFPQLYEDL</sequence>
<evidence type="ECO:0000256" key="3">
    <source>
        <dbReference type="ARBA" id="ARBA00022519"/>
    </source>
</evidence>
<keyword evidence="6" id="KW-0012">Acyltransferase</keyword>
<dbReference type="Pfam" id="PF03279">
    <property type="entry name" value="Lip_A_acyltrans"/>
    <property type="match status" value="1"/>
</dbReference>
<keyword evidence="5" id="KW-0472">Membrane</keyword>
<dbReference type="GO" id="GO:0009247">
    <property type="term" value="P:glycolipid biosynthetic process"/>
    <property type="evidence" value="ECO:0007669"/>
    <property type="project" value="UniProtKB-ARBA"/>
</dbReference>